<keyword evidence="2" id="KW-0472">Membrane</keyword>
<name>A0A6I2F7G2_9MICO</name>
<protein>
    <submittedName>
        <fullName evidence="3">Uncharacterized protein</fullName>
    </submittedName>
</protein>
<dbReference type="AlphaFoldDB" id="A0A6I2F7G2"/>
<organism evidence="3 4">
    <name type="scientific">Agromyces agglutinans</name>
    <dbReference type="NCBI Taxonomy" id="2662258"/>
    <lineage>
        <taxon>Bacteria</taxon>
        <taxon>Bacillati</taxon>
        <taxon>Actinomycetota</taxon>
        <taxon>Actinomycetes</taxon>
        <taxon>Micrococcales</taxon>
        <taxon>Microbacteriaceae</taxon>
        <taxon>Agromyces</taxon>
    </lineage>
</organism>
<evidence type="ECO:0000256" key="1">
    <source>
        <dbReference type="SAM" id="MobiDB-lite"/>
    </source>
</evidence>
<keyword evidence="4" id="KW-1185">Reference proteome</keyword>
<reference evidence="3 4" key="1">
    <citation type="submission" date="2019-10" db="EMBL/GenBank/DDBJ databases">
        <authorList>
            <person name="Nie G."/>
            <person name="Ming H."/>
            <person name="Yi B."/>
        </authorList>
    </citation>
    <scope>NUCLEOTIDE SEQUENCE [LARGE SCALE GENOMIC DNA]</scope>
    <source>
        <strain evidence="3 4">CFH 90414</strain>
    </source>
</reference>
<feature type="compositionally biased region" description="Low complexity" evidence="1">
    <location>
        <begin position="23"/>
        <end position="38"/>
    </location>
</feature>
<dbReference type="EMBL" id="WJIF01000005">
    <property type="protein sequence ID" value="MRG60204.1"/>
    <property type="molecule type" value="Genomic_DNA"/>
</dbReference>
<gene>
    <name evidence="3" type="ORF">GE115_10040</name>
</gene>
<dbReference type="RefSeq" id="WP_153684671.1">
    <property type="nucleotide sequence ID" value="NZ_WJIF01000005.1"/>
</dbReference>
<evidence type="ECO:0000256" key="2">
    <source>
        <dbReference type="SAM" id="Phobius"/>
    </source>
</evidence>
<sequence length="143" mass="14317">MTSPQQPPAPVTPASAPPPGYAPPAYAQPGPPAAGGIPQPARRSPLAIVSLCAGIVTSAIGMLMVLAYPAILTGDGYASFWIVQLAQTVVTVVFALIATVCGIIALVRREPARALAGAGTALGAAALASVVVSLLQYAVYDLL</sequence>
<proteinExistence type="predicted"/>
<feature type="compositionally biased region" description="Pro residues" evidence="1">
    <location>
        <begin position="1"/>
        <end position="22"/>
    </location>
</feature>
<keyword evidence="2" id="KW-0812">Transmembrane</keyword>
<keyword evidence="2" id="KW-1133">Transmembrane helix</keyword>
<feature type="transmembrane region" description="Helical" evidence="2">
    <location>
        <begin position="46"/>
        <end position="68"/>
    </location>
</feature>
<accession>A0A6I2F7G2</accession>
<feature type="transmembrane region" description="Helical" evidence="2">
    <location>
        <begin position="80"/>
        <end position="107"/>
    </location>
</feature>
<evidence type="ECO:0000313" key="4">
    <source>
        <dbReference type="Proteomes" id="UP000431080"/>
    </source>
</evidence>
<feature type="region of interest" description="Disordered" evidence="1">
    <location>
        <begin position="1"/>
        <end position="38"/>
    </location>
</feature>
<dbReference type="Proteomes" id="UP000431080">
    <property type="component" value="Unassembled WGS sequence"/>
</dbReference>
<feature type="transmembrane region" description="Helical" evidence="2">
    <location>
        <begin position="114"/>
        <end position="139"/>
    </location>
</feature>
<evidence type="ECO:0000313" key="3">
    <source>
        <dbReference type="EMBL" id="MRG60204.1"/>
    </source>
</evidence>
<comment type="caution">
    <text evidence="3">The sequence shown here is derived from an EMBL/GenBank/DDBJ whole genome shotgun (WGS) entry which is preliminary data.</text>
</comment>